<evidence type="ECO:0000313" key="11">
    <source>
        <dbReference type="EMBL" id="GER92233.1"/>
    </source>
</evidence>
<feature type="domain" description="Methionyl/Valyl/Leucyl/Isoleucyl-tRNA synthetase anticodon-binding" evidence="10">
    <location>
        <begin position="97"/>
        <end position="152"/>
    </location>
</feature>
<organism evidence="11 12">
    <name type="scientific">Dictyobacter vulcani</name>
    <dbReference type="NCBI Taxonomy" id="2607529"/>
    <lineage>
        <taxon>Bacteria</taxon>
        <taxon>Bacillati</taxon>
        <taxon>Chloroflexota</taxon>
        <taxon>Ktedonobacteria</taxon>
        <taxon>Ktedonobacterales</taxon>
        <taxon>Dictyobacteraceae</taxon>
        <taxon>Dictyobacter</taxon>
    </lineage>
</organism>
<keyword evidence="6" id="KW-0030">Aminoacyl-tRNA synthetase</keyword>
<dbReference type="Gene3D" id="1.10.730.10">
    <property type="entry name" value="Isoleucyl-tRNA Synthetase, Domain 1"/>
    <property type="match status" value="1"/>
</dbReference>
<evidence type="ECO:0000256" key="8">
    <source>
        <dbReference type="ARBA" id="ARBA00047552"/>
    </source>
</evidence>
<evidence type="ECO:0000256" key="2">
    <source>
        <dbReference type="ARBA" id="ARBA00022598"/>
    </source>
</evidence>
<evidence type="ECO:0000256" key="1">
    <source>
        <dbReference type="ARBA" id="ARBA00013169"/>
    </source>
</evidence>
<keyword evidence="5" id="KW-0648">Protein biosynthesis</keyword>
<protein>
    <recommendedName>
        <fullName evidence="1">valine--tRNA ligase</fullName>
        <ecNumber evidence="1">6.1.1.9</ecNumber>
    </recommendedName>
    <alternativeName>
        <fullName evidence="7">Valyl-tRNA synthetase</fullName>
    </alternativeName>
</protein>
<dbReference type="InterPro" id="IPR013155">
    <property type="entry name" value="M/V/L/I-tRNA-synth_anticd-bd"/>
</dbReference>
<dbReference type="CDD" id="cd07962">
    <property type="entry name" value="Anticodon_Ia_Val"/>
    <property type="match status" value="1"/>
</dbReference>
<dbReference type="Proteomes" id="UP000326912">
    <property type="component" value="Unassembled WGS sequence"/>
</dbReference>
<evidence type="ECO:0000256" key="5">
    <source>
        <dbReference type="ARBA" id="ARBA00022917"/>
    </source>
</evidence>
<sequence>MVSGHALSTERNKLSKSKSNSTGGPLALMEQESADALRYWATSIKPGNDTVFNLEAIAVGRRLITKLWNACRFAESRLQGLDIASLNCQPDDLLPTDRWLLSRLSQTITFATRQLEQSDYATARAEVERFFWTDLCDNYLELAKSRLYKEGGQIVLLLSGRFITHY</sequence>
<dbReference type="InterPro" id="IPR033705">
    <property type="entry name" value="Anticodon_Ia_Val"/>
</dbReference>
<evidence type="ECO:0000256" key="9">
    <source>
        <dbReference type="SAM" id="MobiDB-lite"/>
    </source>
</evidence>
<keyword evidence="2" id="KW-0436">Ligase</keyword>
<dbReference type="InterPro" id="IPR009080">
    <property type="entry name" value="tRNAsynth_Ia_anticodon-bd"/>
</dbReference>
<evidence type="ECO:0000256" key="4">
    <source>
        <dbReference type="ARBA" id="ARBA00022840"/>
    </source>
</evidence>
<comment type="catalytic activity">
    <reaction evidence="8">
        <text>tRNA(Val) + L-valine + ATP = L-valyl-tRNA(Val) + AMP + diphosphate</text>
        <dbReference type="Rhea" id="RHEA:10704"/>
        <dbReference type="Rhea" id="RHEA-COMP:9672"/>
        <dbReference type="Rhea" id="RHEA-COMP:9708"/>
        <dbReference type="ChEBI" id="CHEBI:30616"/>
        <dbReference type="ChEBI" id="CHEBI:33019"/>
        <dbReference type="ChEBI" id="CHEBI:57762"/>
        <dbReference type="ChEBI" id="CHEBI:78442"/>
        <dbReference type="ChEBI" id="CHEBI:78537"/>
        <dbReference type="ChEBI" id="CHEBI:456215"/>
        <dbReference type="EC" id="6.1.1.9"/>
    </reaction>
</comment>
<evidence type="ECO:0000256" key="7">
    <source>
        <dbReference type="ARBA" id="ARBA00029936"/>
    </source>
</evidence>
<comment type="caution">
    <text evidence="11">The sequence shown here is derived from an EMBL/GenBank/DDBJ whole genome shotgun (WGS) entry which is preliminary data.</text>
</comment>
<dbReference type="EMBL" id="BKZW01000006">
    <property type="protein sequence ID" value="GER92233.1"/>
    <property type="molecule type" value="Genomic_DNA"/>
</dbReference>
<accession>A0A5J4KXI7</accession>
<evidence type="ECO:0000259" key="10">
    <source>
        <dbReference type="Pfam" id="PF08264"/>
    </source>
</evidence>
<dbReference type="SUPFAM" id="SSF52374">
    <property type="entry name" value="Nucleotidylyl transferase"/>
    <property type="match status" value="1"/>
</dbReference>
<keyword evidence="3" id="KW-0547">Nucleotide-binding</keyword>
<dbReference type="PANTHER" id="PTHR11946">
    <property type="entry name" value="VALYL-TRNA SYNTHETASES"/>
    <property type="match status" value="1"/>
</dbReference>
<evidence type="ECO:0000256" key="3">
    <source>
        <dbReference type="ARBA" id="ARBA00022741"/>
    </source>
</evidence>
<keyword evidence="12" id="KW-1185">Reference proteome</keyword>
<dbReference type="AlphaFoldDB" id="A0A5J4KXI7"/>
<dbReference type="GO" id="GO:0006438">
    <property type="term" value="P:valyl-tRNA aminoacylation"/>
    <property type="evidence" value="ECO:0007669"/>
    <property type="project" value="InterPro"/>
</dbReference>
<evidence type="ECO:0000256" key="6">
    <source>
        <dbReference type="ARBA" id="ARBA00023146"/>
    </source>
</evidence>
<dbReference type="SUPFAM" id="SSF47323">
    <property type="entry name" value="Anticodon-binding domain of a subclass of class I aminoacyl-tRNA synthetases"/>
    <property type="match status" value="1"/>
</dbReference>
<dbReference type="GO" id="GO:0005829">
    <property type="term" value="C:cytosol"/>
    <property type="evidence" value="ECO:0007669"/>
    <property type="project" value="TreeGrafter"/>
</dbReference>
<evidence type="ECO:0000313" key="12">
    <source>
        <dbReference type="Proteomes" id="UP000326912"/>
    </source>
</evidence>
<reference evidence="11 12" key="1">
    <citation type="submission" date="2019-10" db="EMBL/GenBank/DDBJ databases">
        <title>Dictyobacter vulcani sp. nov., within the class Ktedonobacteria, isolated from soil of volcanic Mt. Zao.</title>
        <authorList>
            <person name="Zheng Y."/>
            <person name="Wang C.M."/>
            <person name="Sakai Y."/>
            <person name="Abe K."/>
            <person name="Yokota A."/>
            <person name="Yabe S."/>
        </authorList>
    </citation>
    <scope>NUCLEOTIDE SEQUENCE [LARGE SCALE GENOMIC DNA]</scope>
    <source>
        <strain evidence="11 12">W12</strain>
    </source>
</reference>
<dbReference type="GO" id="GO:0005524">
    <property type="term" value="F:ATP binding"/>
    <property type="evidence" value="ECO:0007669"/>
    <property type="project" value="UniProtKB-KW"/>
</dbReference>
<keyword evidence="4" id="KW-0067">ATP-binding</keyword>
<feature type="region of interest" description="Disordered" evidence="9">
    <location>
        <begin position="1"/>
        <end position="26"/>
    </location>
</feature>
<dbReference type="InterPro" id="IPR002303">
    <property type="entry name" value="Valyl-tRNA_ligase"/>
</dbReference>
<name>A0A5J4KXI7_9CHLR</name>
<dbReference type="Pfam" id="PF08264">
    <property type="entry name" value="Anticodon_1"/>
    <property type="match status" value="1"/>
</dbReference>
<proteinExistence type="predicted"/>
<dbReference type="GO" id="GO:0004832">
    <property type="term" value="F:valine-tRNA ligase activity"/>
    <property type="evidence" value="ECO:0007669"/>
    <property type="project" value="UniProtKB-EC"/>
</dbReference>
<dbReference type="EC" id="6.1.1.9" evidence="1"/>
<gene>
    <name evidence="11" type="ORF">KDW_63950</name>
</gene>
<dbReference type="PANTHER" id="PTHR11946:SF93">
    <property type="entry name" value="VALINE--TRNA LIGASE, CHLOROPLASTIC_MITOCHONDRIAL 2"/>
    <property type="match status" value="1"/>
</dbReference>